<dbReference type="GO" id="GO:0004067">
    <property type="term" value="F:asparaginase activity"/>
    <property type="evidence" value="ECO:0007669"/>
    <property type="project" value="UniProtKB-UniRule"/>
</dbReference>
<comment type="similarity">
    <text evidence="1 9">Belongs to the asparaginase 1 family.</text>
</comment>
<evidence type="ECO:0000256" key="7">
    <source>
        <dbReference type="PROSITE-ProRule" id="PRU10099"/>
    </source>
</evidence>
<feature type="binding site" evidence="6">
    <location>
        <position position="59"/>
    </location>
    <ligand>
        <name>substrate</name>
    </ligand>
</feature>
<evidence type="ECO:0000256" key="2">
    <source>
        <dbReference type="ARBA" id="ARBA00012920"/>
    </source>
</evidence>
<evidence type="ECO:0000259" key="11">
    <source>
        <dbReference type="Pfam" id="PF17763"/>
    </source>
</evidence>
<dbReference type="GO" id="GO:0006528">
    <property type="term" value="P:asparagine metabolic process"/>
    <property type="evidence" value="ECO:0007669"/>
    <property type="project" value="InterPro"/>
</dbReference>
<organism evidence="12 13">
    <name type="scientific">Candidatus Avichristensenella intestinipullorum</name>
    <dbReference type="NCBI Taxonomy" id="2840693"/>
    <lineage>
        <taxon>Bacteria</taxon>
        <taxon>Bacillati</taxon>
        <taxon>Bacillota</taxon>
        <taxon>Clostridia</taxon>
        <taxon>Candidatus Avichristensenella</taxon>
    </lineage>
</organism>
<dbReference type="Proteomes" id="UP000886819">
    <property type="component" value="Unassembled WGS sequence"/>
</dbReference>
<dbReference type="NCBIfam" id="TIGR00520">
    <property type="entry name" value="asnASE_II"/>
    <property type="match status" value="1"/>
</dbReference>
<dbReference type="InterPro" id="IPR037152">
    <property type="entry name" value="L-asparaginase_N_sf"/>
</dbReference>
<dbReference type="InterPro" id="IPR020827">
    <property type="entry name" value="Asparaginase/glutaminase_AS1"/>
</dbReference>
<dbReference type="CDD" id="cd08964">
    <property type="entry name" value="L-asparaginase_II"/>
    <property type="match status" value="1"/>
</dbReference>
<dbReference type="InterPro" id="IPR040919">
    <property type="entry name" value="Asparaginase_C"/>
</dbReference>
<dbReference type="Gene3D" id="3.40.50.40">
    <property type="match status" value="1"/>
</dbReference>
<dbReference type="Pfam" id="PF00710">
    <property type="entry name" value="Asparaginase"/>
    <property type="match status" value="1"/>
</dbReference>
<dbReference type="InterPro" id="IPR036152">
    <property type="entry name" value="Asp/glu_Ase-like_sf"/>
</dbReference>
<dbReference type="PROSITE" id="PS51732">
    <property type="entry name" value="ASN_GLN_ASE_3"/>
    <property type="match status" value="1"/>
</dbReference>
<evidence type="ECO:0000256" key="5">
    <source>
        <dbReference type="PIRSR" id="PIRSR001220-1"/>
    </source>
</evidence>
<dbReference type="InterPro" id="IPR027475">
    <property type="entry name" value="Asparaginase/glutaminase_AS2"/>
</dbReference>
<dbReference type="SFLD" id="SFLDS00057">
    <property type="entry name" value="Glutaminase/Asparaginase"/>
    <property type="match status" value="1"/>
</dbReference>
<evidence type="ECO:0000256" key="1">
    <source>
        <dbReference type="ARBA" id="ARBA00010518"/>
    </source>
</evidence>
<evidence type="ECO:0000313" key="13">
    <source>
        <dbReference type="Proteomes" id="UP000886819"/>
    </source>
</evidence>
<evidence type="ECO:0000313" key="12">
    <source>
        <dbReference type="EMBL" id="HIQ62593.1"/>
    </source>
</evidence>
<evidence type="ECO:0000256" key="4">
    <source>
        <dbReference type="ARBA" id="ARBA00049366"/>
    </source>
</evidence>
<dbReference type="PROSITE" id="PS00144">
    <property type="entry name" value="ASN_GLN_ASE_1"/>
    <property type="match status" value="1"/>
</dbReference>
<feature type="domain" description="L-asparaginase N-terminal" evidence="10">
    <location>
        <begin position="4"/>
        <end position="194"/>
    </location>
</feature>
<dbReference type="PANTHER" id="PTHR11707:SF28">
    <property type="entry name" value="60 KDA LYSOPHOSPHOLIPASE"/>
    <property type="match status" value="1"/>
</dbReference>
<dbReference type="PIRSF" id="PIRSF001220">
    <property type="entry name" value="L-ASNase_gatD"/>
    <property type="match status" value="1"/>
</dbReference>
<dbReference type="PANTHER" id="PTHR11707">
    <property type="entry name" value="L-ASPARAGINASE"/>
    <property type="match status" value="1"/>
</dbReference>
<reference evidence="12" key="2">
    <citation type="journal article" date="2021" name="PeerJ">
        <title>Extensive microbial diversity within the chicken gut microbiome revealed by metagenomics and culture.</title>
        <authorList>
            <person name="Gilroy R."/>
            <person name="Ravi A."/>
            <person name="Getino M."/>
            <person name="Pursley I."/>
            <person name="Horton D.L."/>
            <person name="Alikhan N.F."/>
            <person name="Baker D."/>
            <person name="Gharbi K."/>
            <person name="Hall N."/>
            <person name="Watson M."/>
            <person name="Adriaenssens E.M."/>
            <person name="Foster-Nyarko E."/>
            <person name="Jarju S."/>
            <person name="Secka A."/>
            <person name="Antonio M."/>
            <person name="Oren A."/>
            <person name="Chaudhuri R.R."/>
            <person name="La Ragione R."/>
            <person name="Hildebrand F."/>
            <person name="Pallen M.J."/>
        </authorList>
    </citation>
    <scope>NUCLEOTIDE SEQUENCE</scope>
    <source>
        <strain evidence="12">ChiHile30-977</strain>
    </source>
</reference>
<feature type="domain" description="Asparaginase/glutaminase C-terminal" evidence="11">
    <location>
        <begin position="217"/>
        <end position="325"/>
    </location>
</feature>
<evidence type="ECO:0000256" key="6">
    <source>
        <dbReference type="PIRSR" id="PIRSR001220-2"/>
    </source>
</evidence>
<dbReference type="InterPro" id="IPR004550">
    <property type="entry name" value="AsnASE_II"/>
</dbReference>
<dbReference type="PRINTS" id="PR00139">
    <property type="entry name" value="ASNGLNASE"/>
</dbReference>
<evidence type="ECO:0000259" key="10">
    <source>
        <dbReference type="Pfam" id="PF00710"/>
    </source>
</evidence>
<feature type="active site" evidence="8">
    <location>
        <position position="92"/>
    </location>
</feature>
<dbReference type="InterPro" id="IPR006034">
    <property type="entry name" value="Asparaginase/glutaminase-like"/>
</dbReference>
<protein>
    <recommendedName>
        <fullName evidence="2">asparaginase</fullName>
        <ecNumber evidence="2">3.5.1.1</ecNumber>
    </recommendedName>
</protein>
<dbReference type="InterPro" id="IPR027474">
    <property type="entry name" value="L-asparaginase_N"/>
</dbReference>
<dbReference type="PROSITE" id="PS00917">
    <property type="entry name" value="ASN_GLN_ASE_2"/>
    <property type="match status" value="1"/>
</dbReference>
<dbReference type="AlphaFoldDB" id="A0A9D0YXG3"/>
<sequence length="328" mass="35333">MQKHIYILATGGTIAGVGEAGATEGYASGVLPVEALLSGLPRLPRMAEVTGEQYASLNSDDITQAIWLDMARRLDSLALSDRYDGFVITHGTDTLEESAYFFHLALRTDKPVVITGAMRPATATSADGPLNLYQAVALAASEEARGHGVLVVFNEGIYSARDVRKGNTFRTHAITGGDMGSLGLMRDERPVFYHASLKRHTARTCFDLSGVESLPTVAIAYFHVDAQPDILTQLARTHDGLVVAGAGDGIVSLRWEARMRQLCAQGVPIVRATRVPDGAVFRNAGMSDDDMGTIAADTLSPEKARVLLMLALGRTRNPAEIQQMFLQY</sequence>
<gene>
    <name evidence="12" type="ORF">IAA66_03275</name>
</gene>
<feature type="active site" evidence="7">
    <location>
        <position position="13"/>
    </location>
</feature>
<dbReference type="Pfam" id="PF17763">
    <property type="entry name" value="Asparaginase_C"/>
    <property type="match status" value="1"/>
</dbReference>
<comment type="caution">
    <text evidence="12">The sequence shown here is derived from an EMBL/GenBank/DDBJ whole genome shotgun (WGS) entry which is preliminary data.</text>
</comment>
<proteinExistence type="inferred from homology"/>
<reference evidence="12" key="1">
    <citation type="submission" date="2020-10" db="EMBL/GenBank/DDBJ databases">
        <authorList>
            <person name="Gilroy R."/>
        </authorList>
    </citation>
    <scope>NUCLEOTIDE SEQUENCE</scope>
    <source>
        <strain evidence="12">ChiHile30-977</strain>
    </source>
</reference>
<dbReference type="SUPFAM" id="SSF53774">
    <property type="entry name" value="Glutaminase/Asparaginase"/>
    <property type="match status" value="1"/>
</dbReference>
<dbReference type="FunFam" id="3.40.50.1170:FF:000001">
    <property type="entry name" value="L-asparaginase 2"/>
    <property type="match status" value="1"/>
</dbReference>
<comment type="catalytic activity">
    <reaction evidence="4">
        <text>L-asparagine + H2O = L-aspartate + NH4(+)</text>
        <dbReference type="Rhea" id="RHEA:21016"/>
        <dbReference type="ChEBI" id="CHEBI:15377"/>
        <dbReference type="ChEBI" id="CHEBI:28938"/>
        <dbReference type="ChEBI" id="CHEBI:29991"/>
        <dbReference type="ChEBI" id="CHEBI:58048"/>
        <dbReference type="EC" id="3.5.1.1"/>
    </reaction>
</comment>
<feature type="active site" description="O-isoaspartyl threonine intermediate" evidence="5">
    <location>
        <position position="13"/>
    </location>
</feature>
<dbReference type="EC" id="3.5.1.1" evidence="2"/>
<evidence type="ECO:0000256" key="3">
    <source>
        <dbReference type="ARBA" id="ARBA00022801"/>
    </source>
</evidence>
<dbReference type="PIRSF" id="PIRSF500176">
    <property type="entry name" value="L_ASNase"/>
    <property type="match status" value="1"/>
</dbReference>
<keyword evidence="3" id="KW-0378">Hydrolase</keyword>
<dbReference type="Gene3D" id="3.40.50.1170">
    <property type="entry name" value="L-asparaginase, N-terminal domain"/>
    <property type="match status" value="1"/>
</dbReference>
<evidence type="ECO:0000256" key="8">
    <source>
        <dbReference type="PROSITE-ProRule" id="PRU10100"/>
    </source>
</evidence>
<dbReference type="SMART" id="SM00870">
    <property type="entry name" value="Asparaginase"/>
    <property type="match status" value="1"/>
</dbReference>
<evidence type="ECO:0000256" key="9">
    <source>
        <dbReference type="RuleBase" id="RU004456"/>
    </source>
</evidence>
<name>A0A9D0YXG3_9FIRM</name>
<feature type="binding site" evidence="6">
    <location>
        <begin position="92"/>
        <end position="93"/>
    </location>
    <ligand>
        <name>substrate</name>
    </ligand>
</feature>
<accession>A0A9D0YXG3</accession>
<dbReference type="InterPro" id="IPR027473">
    <property type="entry name" value="L-asparaginase_C"/>
</dbReference>
<dbReference type="EMBL" id="DVFI01000043">
    <property type="protein sequence ID" value="HIQ62593.1"/>
    <property type="molecule type" value="Genomic_DNA"/>
</dbReference>